<dbReference type="AlphaFoldDB" id="N0E567"/>
<evidence type="ECO:0000313" key="2">
    <source>
        <dbReference type="EMBL" id="CCH70324.1"/>
    </source>
</evidence>
<keyword evidence="3" id="KW-1185">Reference proteome</keyword>
<reference evidence="2 3" key="1">
    <citation type="journal article" date="2013" name="ISME J.">
        <title>A metabolic model for members of the genus Tetrasphaera involved in enhanced biological phosphorus removal.</title>
        <authorList>
            <person name="Kristiansen R."/>
            <person name="Nguyen H.T.T."/>
            <person name="Saunders A.M."/>
            <person name="Nielsen J.L."/>
            <person name="Wimmer R."/>
            <person name="Le V.Q."/>
            <person name="McIlroy S.J."/>
            <person name="Petrovski S."/>
            <person name="Seviour R.J."/>
            <person name="Calteau A."/>
            <person name="Nielsen K.L."/>
            <person name="Nielsen P.H."/>
        </authorList>
    </citation>
    <scope>NUCLEOTIDE SEQUENCE [LARGE SCALE GENOMIC DNA]</scope>
    <source>
        <strain evidence="2 3">Lp2</strain>
    </source>
</reference>
<sequence length="100" mass="11491">MARRKFIDHREDRPPEGLGHFQTLGADAKDSARPYQCRTHSLSVWAAYRLVGRLTHDPSVNAKRKKRKACLAWRQQARGAERSVMPLSARAPRRMPSTIR</sequence>
<dbReference type="HOGENOM" id="CLU_2304683_0_0_11"/>
<gene>
    <name evidence="2" type="ORF">BN10_560017</name>
</gene>
<dbReference type="Proteomes" id="UP000013167">
    <property type="component" value="Unassembled WGS sequence"/>
</dbReference>
<proteinExistence type="predicted"/>
<protein>
    <submittedName>
        <fullName evidence="2">Uncharacterized protein</fullName>
    </submittedName>
</protein>
<dbReference type="STRING" id="1193181.BN10_560017"/>
<comment type="caution">
    <text evidence="2">The sequence shown here is derived from an EMBL/GenBank/DDBJ whole genome shotgun (WGS) entry which is preliminary data.</text>
</comment>
<name>N0E567_9MICO</name>
<accession>N0E567</accession>
<evidence type="ECO:0000256" key="1">
    <source>
        <dbReference type="SAM" id="MobiDB-lite"/>
    </source>
</evidence>
<dbReference type="EMBL" id="CAIZ01000126">
    <property type="protein sequence ID" value="CCH70324.1"/>
    <property type="molecule type" value="Genomic_DNA"/>
</dbReference>
<feature type="region of interest" description="Disordered" evidence="1">
    <location>
        <begin position="79"/>
        <end position="100"/>
    </location>
</feature>
<evidence type="ECO:0000313" key="3">
    <source>
        <dbReference type="Proteomes" id="UP000013167"/>
    </source>
</evidence>
<organism evidence="2 3">
    <name type="scientific">Phycicoccus elongatus Lp2</name>
    <dbReference type="NCBI Taxonomy" id="1193181"/>
    <lineage>
        <taxon>Bacteria</taxon>
        <taxon>Bacillati</taxon>
        <taxon>Actinomycetota</taxon>
        <taxon>Actinomycetes</taxon>
        <taxon>Micrococcales</taxon>
        <taxon>Intrasporangiaceae</taxon>
        <taxon>Phycicoccus</taxon>
    </lineage>
</organism>